<sequence>MKPETKAQLETLGVSFSGTTGADVHFGFGATRSLLLEAPCQLRPGKFDVDRIGAYTYLGGGATVFRHMATIGRFCSIASNIITGQVEHPPYFLSAHPMFQGGWETTWPEINGFYQDNADTIQKSSSTYLDEQQNRFGKIRVGNDVWIGEGVFLRRGIKIGDGAIIASRSVVVSDVPPFSIFGGIPAKLIRLRFDVEIVVELKRLRWWDYGLSALAGVDFTDIEQAVQRIDDNIRTGRAEPMIPRLVRVHADGSVTRESETGETVPMANTSPPTPTMADNIARLPEKAL</sequence>
<dbReference type="InterPro" id="IPR001451">
    <property type="entry name" value="Hexapep"/>
</dbReference>
<evidence type="ECO:0000256" key="5">
    <source>
        <dbReference type="SAM" id="MobiDB-lite"/>
    </source>
</evidence>
<name>W9HCZ0_9PROT</name>
<dbReference type="EMBL" id="AVFL01000001">
    <property type="protein sequence ID" value="EWY42572.1"/>
    <property type="molecule type" value="Genomic_DNA"/>
</dbReference>
<dbReference type="Proteomes" id="UP000019486">
    <property type="component" value="Unassembled WGS sequence"/>
</dbReference>
<dbReference type="PANTHER" id="PTHR43300">
    <property type="entry name" value="ACETYLTRANSFERASE"/>
    <property type="match status" value="1"/>
</dbReference>
<dbReference type="PANTHER" id="PTHR43300:SF11">
    <property type="entry name" value="ACETYLTRANSFERASE RV3034C-RELATED"/>
    <property type="match status" value="1"/>
</dbReference>
<gene>
    <name evidence="6" type="ORF">N825_01400</name>
</gene>
<dbReference type="STRING" id="1385369.N825_01400"/>
<dbReference type="InterPro" id="IPR018357">
    <property type="entry name" value="Hexapep_transf_CS"/>
</dbReference>
<protein>
    <submittedName>
        <fullName evidence="6">Acetyltransferase</fullName>
    </submittedName>
</protein>
<dbReference type="Gene3D" id="2.160.10.10">
    <property type="entry name" value="Hexapeptide repeat proteins"/>
    <property type="match status" value="1"/>
</dbReference>
<dbReference type="SUPFAM" id="SSF51161">
    <property type="entry name" value="Trimeric LpxA-like enzymes"/>
    <property type="match status" value="1"/>
</dbReference>
<dbReference type="GO" id="GO:0016746">
    <property type="term" value="F:acyltransferase activity"/>
    <property type="evidence" value="ECO:0007669"/>
    <property type="project" value="UniProtKB-KW"/>
</dbReference>
<keyword evidence="2 6" id="KW-0808">Transferase</keyword>
<organism evidence="6 7">
    <name type="scientific">Skermanella stibiiresistens SB22</name>
    <dbReference type="NCBI Taxonomy" id="1385369"/>
    <lineage>
        <taxon>Bacteria</taxon>
        <taxon>Pseudomonadati</taxon>
        <taxon>Pseudomonadota</taxon>
        <taxon>Alphaproteobacteria</taxon>
        <taxon>Rhodospirillales</taxon>
        <taxon>Azospirillaceae</taxon>
        <taxon>Skermanella</taxon>
    </lineage>
</organism>
<evidence type="ECO:0000256" key="1">
    <source>
        <dbReference type="ARBA" id="ARBA00007274"/>
    </source>
</evidence>
<reference evidence="6 7" key="1">
    <citation type="submission" date="2013-08" db="EMBL/GenBank/DDBJ databases">
        <title>The genome sequence of Skermanella stibiiresistens.</title>
        <authorList>
            <person name="Zhu W."/>
            <person name="Wang G."/>
        </authorList>
    </citation>
    <scope>NUCLEOTIDE SEQUENCE [LARGE SCALE GENOMIC DNA]</scope>
    <source>
        <strain evidence="6 7">SB22</strain>
    </source>
</reference>
<comment type="similarity">
    <text evidence="1">Belongs to the transferase hexapeptide repeat family.</text>
</comment>
<evidence type="ECO:0000256" key="3">
    <source>
        <dbReference type="ARBA" id="ARBA00022737"/>
    </source>
</evidence>
<dbReference type="InterPro" id="IPR011004">
    <property type="entry name" value="Trimer_LpxA-like_sf"/>
</dbReference>
<dbReference type="Pfam" id="PF00132">
    <property type="entry name" value="Hexapep"/>
    <property type="match status" value="1"/>
</dbReference>
<keyword evidence="7" id="KW-1185">Reference proteome</keyword>
<dbReference type="RefSeq" id="WP_063833581.1">
    <property type="nucleotide sequence ID" value="NZ_AVFL01000001.1"/>
</dbReference>
<dbReference type="CDD" id="cd03349">
    <property type="entry name" value="LbH_XAT"/>
    <property type="match status" value="1"/>
</dbReference>
<evidence type="ECO:0000256" key="2">
    <source>
        <dbReference type="ARBA" id="ARBA00022679"/>
    </source>
</evidence>
<feature type="region of interest" description="Disordered" evidence="5">
    <location>
        <begin position="253"/>
        <end position="278"/>
    </location>
</feature>
<evidence type="ECO:0000256" key="4">
    <source>
        <dbReference type="ARBA" id="ARBA00023315"/>
    </source>
</evidence>
<comment type="caution">
    <text evidence="6">The sequence shown here is derived from an EMBL/GenBank/DDBJ whole genome shotgun (WGS) entry which is preliminary data.</text>
</comment>
<keyword evidence="4" id="KW-0012">Acyltransferase</keyword>
<dbReference type="AlphaFoldDB" id="W9HCZ0"/>
<evidence type="ECO:0000313" key="7">
    <source>
        <dbReference type="Proteomes" id="UP000019486"/>
    </source>
</evidence>
<proteinExistence type="inferred from homology"/>
<keyword evidence="3" id="KW-0677">Repeat</keyword>
<dbReference type="OrthoDB" id="9815592at2"/>
<dbReference type="PROSITE" id="PS00101">
    <property type="entry name" value="HEXAPEP_TRANSFERASES"/>
    <property type="match status" value="1"/>
</dbReference>
<accession>W9HCZ0</accession>
<dbReference type="InterPro" id="IPR050179">
    <property type="entry name" value="Trans_hexapeptide_repeat"/>
</dbReference>
<evidence type="ECO:0000313" key="6">
    <source>
        <dbReference type="EMBL" id="EWY42572.1"/>
    </source>
</evidence>